<dbReference type="GeneID" id="27705527"/>
<dbReference type="EMBL" id="KN847010">
    <property type="protein sequence ID" value="KIW86813.1"/>
    <property type="molecule type" value="Genomic_DNA"/>
</dbReference>
<name>A0A0D2H0K5_CLAB1</name>
<dbReference type="AlphaFoldDB" id="A0A0D2H0K5"/>
<dbReference type="GO" id="GO:0005829">
    <property type="term" value="C:cytosol"/>
    <property type="evidence" value="ECO:0007669"/>
    <property type="project" value="TreeGrafter"/>
</dbReference>
<feature type="domain" description="SCP2" evidence="1">
    <location>
        <begin position="18"/>
        <end position="113"/>
    </location>
</feature>
<dbReference type="InterPro" id="IPR003033">
    <property type="entry name" value="SCP2_sterol-bd_dom"/>
</dbReference>
<dbReference type="Gene3D" id="3.30.1050.10">
    <property type="entry name" value="SCP2 sterol-binding domain"/>
    <property type="match status" value="1"/>
</dbReference>
<accession>A0A0D2H0K5</accession>
<gene>
    <name evidence="2" type="ORF">Z519_12599</name>
</gene>
<evidence type="ECO:0000313" key="2">
    <source>
        <dbReference type="EMBL" id="KIW86813.1"/>
    </source>
</evidence>
<dbReference type="Proteomes" id="UP000053789">
    <property type="component" value="Unassembled WGS sequence"/>
</dbReference>
<keyword evidence="3" id="KW-1185">Reference proteome</keyword>
<dbReference type="SUPFAM" id="SSF55718">
    <property type="entry name" value="SCP-like"/>
    <property type="match status" value="1"/>
</dbReference>
<organism evidence="2 3">
    <name type="scientific">Cladophialophora bantiana (strain ATCC 10958 / CBS 173.52 / CDC B-1940 / NIH 8579)</name>
    <name type="common">Xylohypha bantiana</name>
    <dbReference type="NCBI Taxonomy" id="1442370"/>
    <lineage>
        <taxon>Eukaryota</taxon>
        <taxon>Fungi</taxon>
        <taxon>Dikarya</taxon>
        <taxon>Ascomycota</taxon>
        <taxon>Pezizomycotina</taxon>
        <taxon>Eurotiomycetes</taxon>
        <taxon>Chaetothyriomycetidae</taxon>
        <taxon>Chaetothyriales</taxon>
        <taxon>Herpotrichiellaceae</taxon>
        <taxon>Cladophialophora</taxon>
    </lineage>
</organism>
<dbReference type="RefSeq" id="XP_016613482.1">
    <property type="nucleotide sequence ID" value="XM_016770304.1"/>
</dbReference>
<dbReference type="PANTHER" id="PTHR10094">
    <property type="entry name" value="STEROL CARRIER PROTEIN 2 SCP-2 FAMILY PROTEIN"/>
    <property type="match status" value="1"/>
</dbReference>
<dbReference type="FunFam" id="3.30.1050.10:FF:000001">
    <property type="entry name" value="Putative Non-specific lipid-transfer protein"/>
    <property type="match status" value="1"/>
</dbReference>
<dbReference type="Pfam" id="PF02036">
    <property type="entry name" value="SCP2"/>
    <property type="match status" value="1"/>
</dbReference>
<dbReference type="HOGENOM" id="CLU_105945_0_3_1"/>
<evidence type="ECO:0000313" key="3">
    <source>
        <dbReference type="Proteomes" id="UP000053789"/>
    </source>
</evidence>
<dbReference type="InterPro" id="IPR036527">
    <property type="entry name" value="SCP2_sterol-bd_dom_sf"/>
</dbReference>
<evidence type="ECO:0000259" key="1">
    <source>
        <dbReference type="Pfam" id="PF02036"/>
    </source>
</evidence>
<dbReference type="OrthoDB" id="10265837at2759"/>
<proteinExistence type="predicted"/>
<sequence length="134" mass="14258">MSLKDDAFPSSVAFDAINESLASNDADRKDAVKQGKAIFAFKLTNSSGKEEAWYIDLKDTGKVGKGEAPEGKKADVTLLLSDENFSKLIAGKTKAQTLFMSGKLKVRGNVMKGKTTTKMEPILAKAGGSAKAKL</sequence>
<dbReference type="VEuPathDB" id="FungiDB:Z519_12599"/>
<dbReference type="PANTHER" id="PTHR10094:SF25">
    <property type="entry name" value="SCP2 STEROL-BINDING DOMAIN-CONTAINING PROTEIN 1"/>
    <property type="match status" value="1"/>
</dbReference>
<protein>
    <recommendedName>
        <fullName evidence="1">SCP2 domain-containing protein</fullName>
    </recommendedName>
</protein>
<reference evidence="2" key="1">
    <citation type="submission" date="2015-01" db="EMBL/GenBank/DDBJ databases">
        <title>The Genome Sequence of Cladophialophora bantiana CBS 173.52.</title>
        <authorList>
            <consortium name="The Broad Institute Genomics Platform"/>
            <person name="Cuomo C."/>
            <person name="de Hoog S."/>
            <person name="Gorbushina A."/>
            <person name="Stielow B."/>
            <person name="Teixiera M."/>
            <person name="Abouelleil A."/>
            <person name="Chapman S.B."/>
            <person name="Priest M."/>
            <person name="Young S.K."/>
            <person name="Wortman J."/>
            <person name="Nusbaum C."/>
            <person name="Birren B."/>
        </authorList>
    </citation>
    <scope>NUCLEOTIDE SEQUENCE [LARGE SCALE GENOMIC DNA]</scope>
    <source>
        <strain evidence="2">CBS 173.52</strain>
    </source>
</reference>